<dbReference type="SUPFAM" id="SSF47240">
    <property type="entry name" value="Ferritin-like"/>
    <property type="match status" value="1"/>
</dbReference>
<accession>A0A1I5GKS8</accession>
<protein>
    <submittedName>
        <fullName evidence="5">Rubrerythrin</fullName>
    </submittedName>
</protein>
<dbReference type="InterPro" id="IPR009078">
    <property type="entry name" value="Ferritin-like_SF"/>
</dbReference>
<dbReference type="SUPFAM" id="SSF57802">
    <property type="entry name" value="Rubredoxin-like"/>
    <property type="match status" value="1"/>
</dbReference>
<dbReference type="EMBL" id="FOWD01000020">
    <property type="protein sequence ID" value="SFO36587.1"/>
    <property type="molecule type" value="Genomic_DNA"/>
</dbReference>
<keyword evidence="3" id="KW-0408">Iron</keyword>
<evidence type="ECO:0000259" key="4">
    <source>
        <dbReference type="Pfam" id="PF21349"/>
    </source>
</evidence>
<evidence type="ECO:0000313" key="5">
    <source>
        <dbReference type="EMBL" id="SFO36587.1"/>
    </source>
</evidence>
<dbReference type="GO" id="GO:0046872">
    <property type="term" value="F:metal ion binding"/>
    <property type="evidence" value="ECO:0007669"/>
    <property type="project" value="UniProtKB-KW"/>
</dbReference>
<evidence type="ECO:0000256" key="3">
    <source>
        <dbReference type="ARBA" id="ARBA00023004"/>
    </source>
</evidence>
<dbReference type="STRING" id="1527.SAMN04489757_12044"/>
<dbReference type="RefSeq" id="WP_091687139.1">
    <property type="nucleotide sequence ID" value="NZ_BAABFM010000028.1"/>
</dbReference>
<organism evidence="5 6">
    <name type="scientific">Anaerocolumna aminovalerica</name>
    <dbReference type="NCBI Taxonomy" id="1527"/>
    <lineage>
        <taxon>Bacteria</taxon>
        <taxon>Bacillati</taxon>
        <taxon>Bacillota</taxon>
        <taxon>Clostridia</taxon>
        <taxon>Lachnospirales</taxon>
        <taxon>Lachnospiraceae</taxon>
        <taxon>Anaerocolumna</taxon>
    </lineage>
</organism>
<evidence type="ECO:0000313" key="6">
    <source>
        <dbReference type="Proteomes" id="UP000198806"/>
    </source>
</evidence>
<dbReference type="PANTHER" id="PTHR43865:SF1">
    <property type="entry name" value="RUBRERYTHRIN-RELATED"/>
    <property type="match status" value="1"/>
</dbReference>
<comment type="cofactor">
    <cofactor evidence="1">
        <name>Fe(3+)</name>
        <dbReference type="ChEBI" id="CHEBI:29034"/>
    </cofactor>
</comment>
<gene>
    <name evidence="5" type="ORF">SAMN04489757_12044</name>
</gene>
<dbReference type="InterPro" id="IPR048574">
    <property type="entry name" value="RUBY_RBDX"/>
</dbReference>
<feature type="domain" description="Rubrerythrin rubredoxin-like" evidence="4">
    <location>
        <begin position="142"/>
        <end position="170"/>
    </location>
</feature>
<dbReference type="PANTHER" id="PTHR43865">
    <property type="entry name" value="RUBRERYTHRIN-RELATED"/>
    <property type="match status" value="1"/>
</dbReference>
<keyword evidence="6" id="KW-1185">Reference proteome</keyword>
<dbReference type="AlphaFoldDB" id="A0A1I5GKS8"/>
<dbReference type="InterPro" id="IPR012347">
    <property type="entry name" value="Ferritin-like"/>
</dbReference>
<sequence>MDFQQSKTYINLQIALQNELQSNAKLQLFRKKADQDELLVIRYIFDTAARNAEFISERLRRILYGGDPSTLNNLLEASADAEKAEKSYREYSRIALEEGYQDIAALFNGIGNIKLSHDVAFHRTAEDIQNSELFCKPTETLWICLGCGNIIGGLCAPEICPICGYPQGYYQIYCQC</sequence>
<keyword evidence="2" id="KW-0479">Metal-binding</keyword>
<evidence type="ECO:0000256" key="2">
    <source>
        <dbReference type="ARBA" id="ARBA00022723"/>
    </source>
</evidence>
<dbReference type="Pfam" id="PF21349">
    <property type="entry name" value="RUBY_RBDX"/>
    <property type="match status" value="1"/>
</dbReference>
<dbReference type="Gene3D" id="1.20.1260.10">
    <property type="match status" value="1"/>
</dbReference>
<proteinExistence type="predicted"/>
<reference evidence="5 6" key="1">
    <citation type="submission" date="2016-10" db="EMBL/GenBank/DDBJ databases">
        <authorList>
            <person name="de Groot N.N."/>
        </authorList>
    </citation>
    <scope>NUCLEOTIDE SEQUENCE [LARGE SCALE GENOMIC DNA]</scope>
    <source>
        <strain evidence="5 6">DSM 1283</strain>
    </source>
</reference>
<name>A0A1I5GKS8_9FIRM</name>
<dbReference type="Proteomes" id="UP000198806">
    <property type="component" value="Unassembled WGS sequence"/>
</dbReference>
<dbReference type="OrthoDB" id="9799749at2"/>
<evidence type="ECO:0000256" key="1">
    <source>
        <dbReference type="ARBA" id="ARBA00001965"/>
    </source>
</evidence>
<dbReference type="Gene3D" id="2.20.28.10">
    <property type="match status" value="1"/>
</dbReference>
<dbReference type="InterPro" id="IPR052364">
    <property type="entry name" value="Rubrerythrin"/>
</dbReference>